<organism evidence="2 3">
    <name type="scientific">Vulcanisaeta distributa (strain DSM 14429 / JCM 11212 / NBRC 100878 / IC-017)</name>
    <dbReference type="NCBI Taxonomy" id="572478"/>
    <lineage>
        <taxon>Archaea</taxon>
        <taxon>Thermoproteota</taxon>
        <taxon>Thermoprotei</taxon>
        <taxon>Thermoproteales</taxon>
        <taxon>Thermoproteaceae</taxon>
        <taxon>Vulcanisaeta</taxon>
    </lineage>
</organism>
<evidence type="ECO:0000259" key="1">
    <source>
        <dbReference type="Pfam" id="PF01909"/>
    </source>
</evidence>
<dbReference type="GO" id="GO:0016779">
    <property type="term" value="F:nucleotidyltransferase activity"/>
    <property type="evidence" value="ECO:0007669"/>
    <property type="project" value="InterPro"/>
</dbReference>
<evidence type="ECO:0000313" key="2">
    <source>
        <dbReference type="EMBL" id="ADN50962.1"/>
    </source>
</evidence>
<dbReference type="PANTHER" id="PTHR43449">
    <property type="entry name" value="NUCLEOTIDYLTRANSFERASE"/>
    <property type="match status" value="1"/>
</dbReference>
<dbReference type="PANTHER" id="PTHR43449:SF3">
    <property type="entry name" value="POLYMERASE NUCLEOTIDYL TRANSFERASE DOMAIN-CONTAINING PROTEIN"/>
    <property type="match status" value="1"/>
</dbReference>
<dbReference type="KEGG" id="vdi:Vdis_1580"/>
<dbReference type="Pfam" id="PF01909">
    <property type="entry name" value="NTP_transf_2"/>
    <property type="match status" value="1"/>
</dbReference>
<gene>
    <name evidence="2" type="ordered locus">Vdis_1580</name>
</gene>
<reference evidence="3" key="2">
    <citation type="journal article" date="2010" name="Stand. Genomic Sci.">
        <title>Complete genome sequence of Vulcanisaeta distributa type strain (IC-017T).</title>
        <authorList>
            <person name="Mavromatis K."/>
            <person name="Sikorski J."/>
            <person name="Pabst E."/>
            <person name="Teshima H."/>
            <person name="Lapidus A."/>
            <person name="Lucas S."/>
            <person name="Nolan M."/>
            <person name="Glavina Del Rio T."/>
            <person name="Cheng J."/>
            <person name="Bruce D."/>
            <person name="Goodwin L."/>
            <person name="Pitluck S."/>
            <person name="Liolios K."/>
            <person name="Ivanova N."/>
            <person name="Mikhailova N."/>
            <person name="Pati A."/>
            <person name="Chen A."/>
            <person name="Palaniappan K."/>
            <person name="Land M."/>
            <person name="Hauser L."/>
            <person name="Chang Y."/>
            <person name="Jeffries C."/>
            <person name="Rohde M."/>
            <person name="Spring S."/>
            <person name="Goker M."/>
            <person name="Wirth R."/>
            <person name="Woyke T."/>
            <person name="Bristow J."/>
            <person name="Eisen J."/>
            <person name="Markowitz V."/>
            <person name="Hugenholtz P."/>
            <person name="Klenk H."/>
            <person name="Kyrpides N."/>
        </authorList>
    </citation>
    <scope>NUCLEOTIDE SEQUENCE [LARGE SCALE GENOMIC DNA]</scope>
    <source>
        <strain evidence="3">DSM 14429 / JCM 11212 / NBRC 100878 / IC-017</strain>
    </source>
</reference>
<reference evidence="2 3" key="1">
    <citation type="journal article" date="2010" name="Stand. Genomic Sci.">
        <title>Complete genome sequence of Vulcanisaeta distributa type strain (IC-017).</title>
        <authorList>
            <person name="Mavromatis K."/>
            <person name="Sikorski J."/>
            <person name="Pabst E."/>
            <person name="Teshima H."/>
            <person name="Lapidus A."/>
            <person name="Lucas S."/>
            <person name="Nolan M."/>
            <person name="Glavina Del Rio T."/>
            <person name="Cheng J.F."/>
            <person name="Bruce D."/>
            <person name="Goodwin L."/>
            <person name="Pitluck S."/>
            <person name="Liolios K."/>
            <person name="Ivanova N."/>
            <person name="Mikhailova N."/>
            <person name="Pati A."/>
            <person name="Chen A."/>
            <person name="Palaniappan K."/>
            <person name="Land M."/>
            <person name="Hauser L."/>
            <person name="Chang Y.J."/>
            <person name="Jeffries C.D."/>
            <person name="Rohde M."/>
            <person name="Spring S."/>
            <person name="Goker M."/>
            <person name="Wirth R."/>
            <person name="Woyke T."/>
            <person name="Bristow J."/>
            <person name="Eisen J.A."/>
            <person name="Markowitz V."/>
            <person name="Hugenholtz P."/>
            <person name="Klenk H.P."/>
            <person name="Kyrpides N.C."/>
        </authorList>
    </citation>
    <scope>NUCLEOTIDE SEQUENCE [LARGE SCALE GENOMIC DNA]</scope>
    <source>
        <strain evidence="3">DSM 14429 / JCM 11212 / NBRC 100878 / IC-017</strain>
    </source>
</reference>
<keyword evidence="3" id="KW-1185">Reference proteome</keyword>
<accession>E1QTG9</accession>
<feature type="domain" description="Polymerase nucleotidyl transferase" evidence="1">
    <location>
        <begin position="21"/>
        <end position="80"/>
    </location>
</feature>
<dbReference type="eggNOG" id="arCOG01204">
    <property type="taxonomic scope" value="Archaea"/>
</dbReference>
<sequence>MYSRWLEALNEVTRWREARFMELLNELCRKSLVVVLFGSRARGDNTPLSDWDLMAIIPTGEYRIEVRDIGQVVWLPLSRLREVLESSMVILDAVTDGKVLCGDSRVFDDVKDRVRRYIEERGLVRTKSGWFPKGIIK</sequence>
<evidence type="ECO:0000313" key="3">
    <source>
        <dbReference type="Proteomes" id="UP000006681"/>
    </source>
</evidence>
<dbReference type="RefSeq" id="WP_013336687.1">
    <property type="nucleotide sequence ID" value="NC_014537.1"/>
</dbReference>
<protein>
    <submittedName>
        <fullName evidence="2">DNA polymerase beta domain protein region</fullName>
    </submittedName>
</protein>
<dbReference type="Gene3D" id="3.30.460.10">
    <property type="entry name" value="Beta Polymerase, domain 2"/>
    <property type="match status" value="1"/>
</dbReference>
<dbReference type="SUPFAM" id="SSF81301">
    <property type="entry name" value="Nucleotidyltransferase"/>
    <property type="match status" value="1"/>
</dbReference>
<dbReference type="CDD" id="cd05403">
    <property type="entry name" value="NT_KNTase_like"/>
    <property type="match status" value="1"/>
</dbReference>
<dbReference type="AlphaFoldDB" id="E1QTG9"/>
<dbReference type="Proteomes" id="UP000006681">
    <property type="component" value="Chromosome"/>
</dbReference>
<name>E1QTG9_VULDI</name>
<proteinExistence type="predicted"/>
<dbReference type="InterPro" id="IPR043519">
    <property type="entry name" value="NT_sf"/>
</dbReference>
<dbReference type="EMBL" id="CP002100">
    <property type="protein sequence ID" value="ADN50962.1"/>
    <property type="molecule type" value="Genomic_DNA"/>
</dbReference>
<dbReference type="STRING" id="572478.Vdis_1580"/>
<dbReference type="InterPro" id="IPR002934">
    <property type="entry name" value="Polymerase_NTP_transf_dom"/>
</dbReference>
<dbReference type="HOGENOM" id="CLU_136008_0_0_2"/>
<dbReference type="GeneID" id="9752517"/>
<dbReference type="OrthoDB" id="9287at2157"/>